<evidence type="ECO:0000313" key="2">
    <source>
        <dbReference type="EMBL" id="PKU71852.1"/>
    </source>
</evidence>
<reference evidence="2 3" key="1">
    <citation type="journal article" date="2016" name="Sci. Rep.">
        <title>The Dendrobium catenatum Lindl. genome sequence provides insights into polysaccharide synthase, floral development and adaptive evolution.</title>
        <authorList>
            <person name="Zhang G.Q."/>
            <person name="Xu Q."/>
            <person name="Bian C."/>
            <person name="Tsai W.C."/>
            <person name="Yeh C.M."/>
            <person name="Liu K.W."/>
            <person name="Yoshida K."/>
            <person name="Zhang L.S."/>
            <person name="Chang S.B."/>
            <person name="Chen F."/>
            <person name="Shi Y."/>
            <person name="Su Y.Y."/>
            <person name="Zhang Y.Q."/>
            <person name="Chen L.J."/>
            <person name="Yin Y."/>
            <person name="Lin M."/>
            <person name="Huang H."/>
            <person name="Deng H."/>
            <person name="Wang Z.W."/>
            <person name="Zhu S.L."/>
            <person name="Zhao X."/>
            <person name="Deng C."/>
            <person name="Niu S.C."/>
            <person name="Huang J."/>
            <person name="Wang M."/>
            <person name="Liu G.H."/>
            <person name="Yang H.J."/>
            <person name="Xiao X.J."/>
            <person name="Hsiao Y.Y."/>
            <person name="Wu W.L."/>
            <person name="Chen Y.Y."/>
            <person name="Mitsuda N."/>
            <person name="Ohme-Takagi M."/>
            <person name="Luo Y.B."/>
            <person name="Van de Peer Y."/>
            <person name="Liu Z.J."/>
        </authorList>
    </citation>
    <scope>NUCLEOTIDE SEQUENCE [LARGE SCALE GENOMIC DNA]</scope>
    <source>
        <tissue evidence="2">The whole plant</tissue>
    </source>
</reference>
<proteinExistence type="predicted"/>
<dbReference type="EMBL" id="KZ502856">
    <property type="protein sequence ID" value="PKU71852.1"/>
    <property type="molecule type" value="Genomic_DNA"/>
</dbReference>
<gene>
    <name evidence="2" type="ORF">MA16_Dca016305</name>
</gene>
<keyword evidence="3" id="KW-1185">Reference proteome</keyword>
<dbReference type="AlphaFoldDB" id="A0A2I0W877"/>
<evidence type="ECO:0000313" key="3">
    <source>
        <dbReference type="Proteomes" id="UP000233837"/>
    </source>
</evidence>
<accession>A0A2I0W877</accession>
<sequence>MPHDGGSAKNQGFSRDFRHKRVYLMLMRRFEQELGKTDEKMEWESSDSHSVLRRHLLEFLIDSAQVKLKSSTESPPQSPVRNGEND</sequence>
<feature type="region of interest" description="Disordered" evidence="1">
    <location>
        <begin position="67"/>
        <end position="86"/>
    </location>
</feature>
<reference evidence="2 3" key="2">
    <citation type="journal article" date="2017" name="Nature">
        <title>The Apostasia genome and the evolution of orchids.</title>
        <authorList>
            <person name="Zhang G.Q."/>
            <person name="Liu K.W."/>
            <person name="Li Z."/>
            <person name="Lohaus R."/>
            <person name="Hsiao Y.Y."/>
            <person name="Niu S.C."/>
            <person name="Wang J.Y."/>
            <person name="Lin Y.C."/>
            <person name="Xu Q."/>
            <person name="Chen L.J."/>
            <person name="Yoshida K."/>
            <person name="Fujiwara S."/>
            <person name="Wang Z.W."/>
            <person name="Zhang Y.Q."/>
            <person name="Mitsuda N."/>
            <person name="Wang M."/>
            <person name="Liu G.H."/>
            <person name="Pecoraro L."/>
            <person name="Huang H.X."/>
            <person name="Xiao X.J."/>
            <person name="Lin M."/>
            <person name="Wu X.Y."/>
            <person name="Wu W.L."/>
            <person name="Chen Y.Y."/>
            <person name="Chang S.B."/>
            <person name="Sakamoto S."/>
            <person name="Ohme-Takagi M."/>
            <person name="Yagi M."/>
            <person name="Zeng S.J."/>
            <person name="Shen C.Y."/>
            <person name="Yeh C.M."/>
            <person name="Luo Y.B."/>
            <person name="Tsai W.C."/>
            <person name="Van de Peer Y."/>
            <person name="Liu Z.J."/>
        </authorList>
    </citation>
    <scope>NUCLEOTIDE SEQUENCE [LARGE SCALE GENOMIC DNA]</scope>
    <source>
        <tissue evidence="2">The whole plant</tissue>
    </source>
</reference>
<name>A0A2I0W877_9ASPA</name>
<protein>
    <submittedName>
        <fullName evidence="2">Uncharacterized protein</fullName>
    </submittedName>
</protein>
<organism evidence="2 3">
    <name type="scientific">Dendrobium catenatum</name>
    <dbReference type="NCBI Taxonomy" id="906689"/>
    <lineage>
        <taxon>Eukaryota</taxon>
        <taxon>Viridiplantae</taxon>
        <taxon>Streptophyta</taxon>
        <taxon>Embryophyta</taxon>
        <taxon>Tracheophyta</taxon>
        <taxon>Spermatophyta</taxon>
        <taxon>Magnoliopsida</taxon>
        <taxon>Liliopsida</taxon>
        <taxon>Asparagales</taxon>
        <taxon>Orchidaceae</taxon>
        <taxon>Epidendroideae</taxon>
        <taxon>Malaxideae</taxon>
        <taxon>Dendrobiinae</taxon>
        <taxon>Dendrobium</taxon>
    </lineage>
</organism>
<dbReference type="Proteomes" id="UP000233837">
    <property type="component" value="Unassembled WGS sequence"/>
</dbReference>
<evidence type="ECO:0000256" key="1">
    <source>
        <dbReference type="SAM" id="MobiDB-lite"/>
    </source>
</evidence>